<evidence type="ECO:0000313" key="3">
    <source>
        <dbReference type="EMBL" id="SDC20710.1"/>
    </source>
</evidence>
<evidence type="ECO:0000256" key="1">
    <source>
        <dbReference type="SAM" id="Phobius"/>
    </source>
</evidence>
<protein>
    <submittedName>
        <fullName evidence="3">PAP2 superfamily protein</fullName>
    </submittedName>
</protein>
<accession>A0A1G6JPN7</accession>
<dbReference type="InterPro" id="IPR000326">
    <property type="entry name" value="PAP2/HPO"/>
</dbReference>
<keyword evidence="4" id="KW-1185">Reference proteome</keyword>
<reference evidence="4" key="1">
    <citation type="submission" date="2016-10" db="EMBL/GenBank/DDBJ databases">
        <authorList>
            <person name="Varghese N."/>
            <person name="Submissions S."/>
        </authorList>
    </citation>
    <scope>NUCLEOTIDE SEQUENCE [LARGE SCALE GENOMIC DNA]</scope>
    <source>
        <strain evidence="4">DSM 8415</strain>
    </source>
</reference>
<name>A0A1G6JPN7_9BACT</name>
<feature type="transmembrane region" description="Helical" evidence="1">
    <location>
        <begin position="168"/>
        <end position="187"/>
    </location>
</feature>
<evidence type="ECO:0000313" key="4">
    <source>
        <dbReference type="Proteomes" id="UP000199411"/>
    </source>
</evidence>
<dbReference type="SMART" id="SM00014">
    <property type="entry name" value="acidPPc"/>
    <property type="match status" value="1"/>
</dbReference>
<dbReference type="SUPFAM" id="SSF48317">
    <property type="entry name" value="Acid phosphatase/Vanadium-dependent haloperoxidase"/>
    <property type="match status" value="1"/>
</dbReference>
<dbReference type="RefSeq" id="WP_025392197.1">
    <property type="nucleotide sequence ID" value="NZ_FMYU01000003.1"/>
</dbReference>
<feature type="transmembrane region" description="Helical" evidence="1">
    <location>
        <begin position="48"/>
        <end position="66"/>
    </location>
</feature>
<feature type="transmembrane region" description="Helical" evidence="1">
    <location>
        <begin position="144"/>
        <end position="162"/>
    </location>
</feature>
<dbReference type="InterPro" id="IPR036938">
    <property type="entry name" value="PAP2/HPO_sf"/>
</dbReference>
<dbReference type="AlphaFoldDB" id="A0A1G6JPN7"/>
<dbReference type="Proteomes" id="UP000199411">
    <property type="component" value="Unassembled WGS sequence"/>
</dbReference>
<dbReference type="EMBL" id="FMYU01000003">
    <property type="protein sequence ID" value="SDC20710.1"/>
    <property type="molecule type" value="Genomic_DNA"/>
</dbReference>
<keyword evidence="1" id="KW-1133">Transmembrane helix</keyword>
<dbReference type="PANTHER" id="PTHR14969">
    <property type="entry name" value="SPHINGOSINE-1-PHOSPHATE PHOSPHOHYDROLASE"/>
    <property type="match status" value="1"/>
</dbReference>
<dbReference type="OrthoDB" id="9773582at2"/>
<sequence>MKKYYITAFILLIFGVVSIFAFDRYICVFLCNKKIFLPFFDKISEIGSFEWVFLTVSLIVFLSFWIKPLRQFVFIMCVSIILADTLVIVLKYMLGQARPIMYIKDNIYGFYPFTFRHDFDSMPSGHTVLNATLAFSIFAKNKKIGILLILWAILVGLSRMFLCKHYLSNVLVSYSISMFVVLISYSLEKNLKN</sequence>
<dbReference type="Gene3D" id="1.20.144.10">
    <property type="entry name" value="Phosphatidic acid phosphatase type 2/haloperoxidase"/>
    <property type="match status" value="1"/>
</dbReference>
<keyword evidence="1" id="KW-0812">Transmembrane</keyword>
<feature type="domain" description="Phosphatidic acid phosphatase type 2/haloperoxidase" evidence="2">
    <location>
        <begin position="74"/>
        <end position="185"/>
    </location>
</feature>
<dbReference type="PANTHER" id="PTHR14969:SF13">
    <property type="entry name" value="AT30094P"/>
    <property type="match status" value="1"/>
</dbReference>
<feature type="transmembrane region" description="Helical" evidence="1">
    <location>
        <begin position="6"/>
        <end position="27"/>
    </location>
</feature>
<feature type="transmembrane region" description="Helical" evidence="1">
    <location>
        <begin position="72"/>
        <end position="94"/>
    </location>
</feature>
<proteinExistence type="predicted"/>
<keyword evidence="1" id="KW-0472">Membrane</keyword>
<dbReference type="Pfam" id="PF01569">
    <property type="entry name" value="PAP2"/>
    <property type="match status" value="1"/>
</dbReference>
<organism evidence="3 4">
    <name type="scientific">Desulfurella multipotens</name>
    <dbReference type="NCBI Taxonomy" id="79269"/>
    <lineage>
        <taxon>Bacteria</taxon>
        <taxon>Pseudomonadati</taxon>
        <taxon>Campylobacterota</taxon>
        <taxon>Desulfurellia</taxon>
        <taxon>Desulfurellales</taxon>
        <taxon>Desulfurellaceae</taxon>
        <taxon>Desulfurella</taxon>
    </lineage>
</organism>
<gene>
    <name evidence="3" type="ORF">SAMN05660835_00451</name>
</gene>
<evidence type="ECO:0000259" key="2">
    <source>
        <dbReference type="SMART" id="SM00014"/>
    </source>
</evidence>